<reference evidence="4" key="1">
    <citation type="journal article" date="2019" name="Int. J. Syst. Evol. Microbiol.">
        <title>The Global Catalogue of Microorganisms (GCM) 10K type strain sequencing project: providing services to taxonomists for standard genome sequencing and annotation.</title>
        <authorList>
            <consortium name="The Broad Institute Genomics Platform"/>
            <consortium name="The Broad Institute Genome Sequencing Center for Infectious Disease"/>
            <person name="Wu L."/>
            <person name="Ma J."/>
        </authorList>
    </citation>
    <scope>NUCLEOTIDE SEQUENCE [LARGE SCALE GENOMIC DNA]</scope>
    <source>
        <strain evidence="4">CCUG 54523</strain>
    </source>
</reference>
<keyword evidence="2 3" id="KW-0560">Oxidoreductase</keyword>
<evidence type="ECO:0000313" key="4">
    <source>
        <dbReference type="Proteomes" id="UP001597055"/>
    </source>
</evidence>
<name>A0ABW3AIH6_9MICO</name>
<evidence type="ECO:0000256" key="1">
    <source>
        <dbReference type="ARBA" id="ARBA00006484"/>
    </source>
</evidence>
<dbReference type="SUPFAM" id="SSF51735">
    <property type="entry name" value="NAD(P)-binding Rossmann-fold domains"/>
    <property type="match status" value="1"/>
</dbReference>
<accession>A0ABW3AIH6</accession>
<dbReference type="CDD" id="cd05233">
    <property type="entry name" value="SDR_c"/>
    <property type="match status" value="1"/>
</dbReference>
<comment type="caution">
    <text evidence="3">The sequence shown here is derived from an EMBL/GenBank/DDBJ whole genome shotgun (WGS) entry which is preliminary data.</text>
</comment>
<dbReference type="RefSeq" id="WP_204978204.1">
    <property type="nucleotide sequence ID" value="NZ_JBHTII010000001.1"/>
</dbReference>
<dbReference type="InterPro" id="IPR036291">
    <property type="entry name" value="NAD(P)-bd_dom_sf"/>
</dbReference>
<organism evidence="3 4">
    <name type="scientific">Microbacterium insulae</name>
    <dbReference type="NCBI Taxonomy" id="483014"/>
    <lineage>
        <taxon>Bacteria</taxon>
        <taxon>Bacillati</taxon>
        <taxon>Actinomycetota</taxon>
        <taxon>Actinomycetes</taxon>
        <taxon>Micrococcales</taxon>
        <taxon>Microbacteriaceae</taxon>
        <taxon>Microbacterium</taxon>
    </lineage>
</organism>
<evidence type="ECO:0000313" key="3">
    <source>
        <dbReference type="EMBL" id="MFD0790401.1"/>
    </source>
</evidence>
<evidence type="ECO:0000256" key="2">
    <source>
        <dbReference type="ARBA" id="ARBA00023002"/>
    </source>
</evidence>
<dbReference type="PRINTS" id="PR00080">
    <property type="entry name" value="SDRFAMILY"/>
</dbReference>
<dbReference type="Pfam" id="PF13561">
    <property type="entry name" value="adh_short_C2"/>
    <property type="match status" value="1"/>
</dbReference>
<sequence length="252" mass="25560">MTLKLAGRTAFVTGAGSGMGRAISRRFAAEGANVVAVDLNAETAAETAAAINAEGGASVSAGADVRDREQVAAAVQVGLDAFGGYTTLVNNAGIFDNQAPLLETDDALWERVIGVNLLSAYVVTKAVLPHIIAAGGGTVISTASVASFVAGSGGAAYTTSKHGILGFTKQLALDYAPHNVRANAICPGAIDTGLTRPFWEADPASLELFSAVPAKRVGEADDIARLALFLASDDSSFIYGTGVVIDGGFLLT</sequence>
<dbReference type="EMBL" id="JBHTII010000001">
    <property type="protein sequence ID" value="MFD0790401.1"/>
    <property type="molecule type" value="Genomic_DNA"/>
</dbReference>
<dbReference type="PANTHER" id="PTHR24321">
    <property type="entry name" value="DEHYDROGENASES, SHORT CHAIN"/>
    <property type="match status" value="1"/>
</dbReference>
<dbReference type="NCBIfam" id="NF005559">
    <property type="entry name" value="PRK07231.1"/>
    <property type="match status" value="1"/>
</dbReference>
<dbReference type="InterPro" id="IPR020904">
    <property type="entry name" value="Sc_DH/Rdtase_CS"/>
</dbReference>
<gene>
    <name evidence="3" type="ORF">ACFQ0P_08325</name>
</gene>
<dbReference type="EC" id="1.1.1.-" evidence="3"/>
<proteinExistence type="inferred from homology"/>
<dbReference type="Gene3D" id="3.40.50.720">
    <property type="entry name" value="NAD(P)-binding Rossmann-like Domain"/>
    <property type="match status" value="1"/>
</dbReference>
<dbReference type="PROSITE" id="PS00061">
    <property type="entry name" value="ADH_SHORT"/>
    <property type="match status" value="1"/>
</dbReference>
<comment type="similarity">
    <text evidence="1">Belongs to the short-chain dehydrogenases/reductases (SDR) family.</text>
</comment>
<keyword evidence="4" id="KW-1185">Reference proteome</keyword>
<dbReference type="GO" id="GO:0016491">
    <property type="term" value="F:oxidoreductase activity"/>
    <property type="evidence" value="ECO:0007669"/>
    <property type="project" value="UniProtKB-KW"/>
</dbReference>
<dbReference type="InterPro" id="IPR002347">
    <property type="entry name" value="SDR_fam"/>
</dbReference>
<protein>
    <submittedName>
        <fullName evidence="3">SDR family NAD(P)-dependent oxidoreductase</fullName>
        <ecNumber evidence="3">1.1.1.-</ecNumber>
    </submittedName>
</protein>
<dbReference type="PANTHER" id="PTHR24321:SF8">
    <property type="entry name" value="ESTRADIOL 17-BETA-DEHYDROGENASE 8-RELATED"/>
    <property type="match status" value="1"/>
</dbReference>
<dbReference type="PRINTS" id="PR00081">
    <property type="entry name" value="GDHRDH"/>
</dbReference>
<dbReference type="Proteomes" id="UP001597055">
    <property type="component" value="Unassembled WGS sequence"/>
</dbReference>